<proteinExistence type="predicted"/>
<feature type="region of interest" description="Disordered" evidence="1">
    <location>
        <begin position="87"/>
        <end position="119"/>
    </location>
</feature>
<dbReference type="EMBL" id="BSUK01000001">
    <property type="protein sequence ID" value="GMA25432.1"/>
    <property type="molecule type" value="Genomic_DNA"/>
</dbReference>
<sequence>MLAALDVDDGRGYRVLVRRDRDAHVPGVDDVVCGGVGPAAGGYPCDGTDEALALEALNGLGGSLLGEPGESADPCPCQRTVLEHELDDPAVVEGSHQGGTGRSGHRSSRSRVQGLEAEDSRMLAGVLSVRVAPTVPQDTCGRDPIDSSS</sequence>
<keyword evidence="3" id="KW-1185">Reference proteome</keyword>
<reference evidence="3" key="1">
    <citation type="journal article" date="2019" name="Int. J. Syst. Evol. Microbiol.">
        <title>The Global Catalogue of Microorganisms (GCM) 10K type strain sequencing project: providing services to taxonomists for standard genome sequencing and annotation.</title>
        <authorList>
            <consortium name="The Broad Institute Genomics Platform"/>
            <consortium name="The Broad Institute Genome Sequencing Center for Infectious Disease"/>
            <person name="Wu L."/>
            <person name="Ma J."/>
        </authorList>
    </citation>
    <scope>NUCLEOTIDE SEQUENCE [LARGE SCALE GENOMIC DNA]</scope>
    <source>
        <strain evidence="3">NBRC 106348</strain>
    </source>
</reference>
<protein>
    <submittedName>
        <fullName evidence="2">Uncharacterized protein</fullName>
    </submittedName>
</protein>
<evidence type="ECO:0000313" key="3">
    <source>
        <dbReference type="Proteomes" id="UP001157091"/>
    </source>
</evidence>
<dbReference type="Proteomes" id="UP001157091">
    <property type="component" value="Unassembled WGS sequence"/>
</dbReference>
<evidence type="ECO:0000313" key="2">
    <source>
        <dbReference type="EMBL" id="GMA25432.1"/>
    </source>
</evidence>
<organism evidence="2 3">
    <name type="scientific">Luteimicrobium album</name>
    <dbReference type="NCBI Taxonomy" id="1054550"/>
    <lineage>
        <taxon>Bacteria</taxon>
        <taxon>Bacillati</taxon>
        <taxon>Actinomycetota</taxon>
        <taxon>Actinomycetes</taxon>
        <taxon>Micrococcales</taxon>
        <taxon>Luteimicrobium</taxon>
    </lineage>
</organism>
<gene>
    <name evidence="2" type="ORF">GCM10025864_31910</name>
</gene>
<name>A0ABQ6I4N0_9MICO</name>
<accession>A0ABQ6I4N0</accession>
<evidence type="ECO:0000256" key="1">
    <source>
        <dbReference type="SAM" id="MobiDB-lite"/>
    </source>
</evidence>
<comment type="caution">
    <text evidence="2">The sequence shown here is derived from an EMBL/GenBank/DDBJ whole genome shotgun (WGS) entry which is preliminary data.</text>
</comment>